<accession>T0S2K0</accession>
<name>T0S2K0_SAPDV</name>
<proteinExistence type="predicted"/>
<dbReference type="RefSeq" id="XP_008607269.1">
    <property type="nucleotide sequence ID" value="XM_008609047.1"/>
</dbReference>
<organism evidence="1 2">
    <name type="scientific">Saprolegnia diclina (strain VS20)</name>
    <dbReference type="NCBI Taxonomy" id="1156394"/>
    <lineage>
        <taxon>Eukaryota</taxon>
        <taxon>Sar</taxon>
        <taxon>Stramenopiles</taxon>
        <taxon>Oomycota</taxon>
        <taxon>Saprolegniomycetes</taxon>
        <taxon>Saprolegniales</taxon>
        <taxon>Saprolegniaceae</taxon>
        <taxon>Saprolegnia</taxon>
    </lineage>
</organism>
<dbReference type="GeneID" id="19944140"/>
<dbReference type="Proteomes" id="UP000030762">
    <property type="component" value="Unassembled WGS sequence"/>
</dbReference>
<dbReference type="OrthoDB" id="10561038at2759"/>
<dbReference type="VEuPathDB" id="FungiDB:SDRG_03413"/>
<dbReference type="InParanoid" id="T0S2K0"/>
<reference evidence="1 2" key="1">
    <citation type="submission" date="2012-04" db="EMBL/GenBank/DDBJ databases">
        <title>The Genome Sequence of Saprolegnia declina VS20.</title>
        <authorList>
            <consortium name="The Broad Institute Genome Sequencing Platform"/>
            <person name="Russ C."/>
            <person name="Nusbaum C."/>
            <person name="Tyler B."/>
            <person name="van West P."/>
            <person name="Dieguez-Uribeondo J."/>
            <person name="de Bruijn I."/>
            <person name="Tripathy S."/>
            <person name="Jiang R."/>
            <person name="Young S.K."/>
            <person name="Zeng Q."/>
            <person name="Gargeya S."/>
            <person name="Fitzgerald M."/>
            <person name="Haas B."/>
            <person name="Abouelleil A."/>
            <person name="Alvarado L."/>
            <person name="Arachchi H.M."/>
            <person name="Berlin A."/>
            <person name="Chapman S.B."/>
            <person name="Goldberg J."/>
            <person name="Griggs A."/>
            <person name="Gujja S."/>
            <person name="Hansen M."/>
            <person name="Howarth C."/>
            <person name="Imamovic A."/>
            <person name="Larimer J."/>
            <person name="McCowen C."/>
            <person name="Montmayeur A."/>
            <person name="Murphy C."/>
            <person name="Neiman D."/>
            <person name="Pearson M."/>
            <person name="Priest M."/>
            <person name="Roberts A."/>
            <person name="Saif S."/>
            <person name="Shea T."/>
            <person name="Sisk P."/>
            <person name="Sykes S."/>
            <person name="Wortman J."/>
            <person name="Nusbaum C."/>
            <person name="Birren B."/>
        </authorList>
    </citation>
    <scope>NUCLEOTIDE SEQUENCE [LARGE SCALE GENOMIC DNA]</scope>
    <source>
        <strain evidence="1 2">VS20</strain>
    </source>
</reference>
<dbReference type="EMBL" id="JH767139">
    <property type="protein sequence ID" value="EQC39208.1"/>
    <property type="molecule type" value="Genomic_DNA"/>
</dbReference>
<evidence type="ECO:0000313" key="2">
    <source>
        <dbReference type="Proteomes" id="UP000030762"/>
    </source>
</evidence>
<evidence type="ECO:0000313" key="1">
    <source>
        <dbReference type="EMBL" id="EQC39208.1"/>
    </source>
</evidence>
<keyword evidence="2" id="KW-1185">Reference proteome</keyword>
<sequence>MASHNNKRVCRIEDVAVTVLTSPPLLELIASYSDHCARLCPDLYEVLDLDTVDEDWRRLSNCARSDEKYIVASLHKRLVNNGYLGPLPVPDDDDEIYLQYREHLVAAAMASNVDSRALYTALRHRNRIGAWLARLKPEFGEYTSRLSGQKYHYFQPVLFQHDLLIDKTTWGRSEVAAIFGDDDNVVYSRNNTHLGNSLMAHWLNIDDAGCCRLCTLPQRLATLQEDDNYEGGCMSWDSDWKRFCTMFGIHPGTCSTHDWFEGVYNHEYEDVCEKLGNLDEEEPLCAQLIRPLKAYMREHLRDAKIVQIGDCGYSETVTLLVAGLSDAGYLVGAYVVMHLL</sequence>
<gene>
    <name evidence="1" type="ORF">SDRG_03413</name>
</gene>
<protein>
    <submittedName>
        <fullName evidence="1">Uncharacterized protein</fullName>
    </submittedName>
</protein>
<dbReference type="AlphaFoldDB" id="T0S2K0"/>